<organism evidence="1 2">
    <name type="scientific">Gossypium mustelinum</name>
    <name type="common">Cotton</name>
    <name type="synonym">Gossypium caicoense</name>
    <dbReference type="NCBI Taxonomy" id="34275"/>
    <lineage>
        <taxon>Eukaryota</taxon>
        <taxon>Viridiplantae</taxon>
        <taxon>Streptophyta</taxon>
        <taxon>Embryophyta</taxon>
        <taxon>Tracheophyta</taxon>
        <taxon>Spermatophyta</taxon>
        <taxon>Magnoliopsida</taxon>
        <taxon>eudicotyledons</taxon>
        <taxon>Gunneridae</taxon>
        <taxon>Pentapetalae</taxon>
        <taxon>rosids</taxon>
        <taxon>malvids</taxon>
        <taxon>Malvales</taxon>
        <taxon>Malvaceae</taxon>
        <taxon>Malvoideae</taxon>
        <taxon>Gossypium</taxon>
    </lineage>
</organism>
<evidence type="ECO:0000313" key="2">
    <source>
        <dbReference type="Proteomes" id="UP000323597"/>
    </source>
</evidence>
<proteinExistence type="predicted"/>
<gene>
    <name evidence="1" type="ORF">E1A91_A03G087800v1</name>
</gene>
<name>A0A5D2ZUR0_GOSMU</name>
<evidence type="ECO:0000313" key="1">
    <source>
        <dbReference type="EMBL" id="TYJ42412.1"/>
    </source>
</evidence>
<sequence>MLYESSFQNYPSVMSIALPKKYTFIAIFKTHPFPLHHLLVRSSYPASFRKRVMQIRAYLNQMEHYCEGPSSRLEIRP</sequence>
<dbReference type="Proteomes" id="UP000323597">
    <property type="component" value="Chromosome A03"/>
</dbReference>
<dbReference type="AlphaFoldDB" id="A0A5D2ZUR0"/>
<reference evidence="1 2" key="1">
    <citation type="submission" date="2019-07" db="EMBL/GenBank/DDBJ databases">
        <title>WGS assembly of Gossypium mustelinum.</title>
        <authorList>
            <person name="Chen Z.J."/>
            <person name="Sreedasyam A."/>
            <person name="Ando A."/>
            <person name="Song Q."/>
            <person name="De L."/>
            <person name="Hulse-Kemp A."/>
            <person name="Ding M."/>
            <person name="Ye W."/>
            <person name="Kirkbride R."/>
            <person name="Jenkins J."/>
            <person name="Plott C."/>
            <person name="Lovell J."/>
            <person name="Lin Y.-M."/>
            <person name="Vaughn R."/>
            <person name="Liu B."/>
            <person name="Li W."/>
            <person name="Simpson S."/>
            <person name="Scheffler B."/>
            <person name="Saski C."/>
            <person name="Grover C."/>
            <person name="Hu G."/>
            <person name="Conover J."/>
            <person name="Carlson J."/>
            <person name="Shu S."/>
            <person name="Boston L."/>
            <person name="Williams M."/>
            <person name="Peterson D."/>
            <person name="Mcgee K."/>
            <person name="Jones D."/>
            <person name="Wendel J."/>
            <person name="Stelly D."/>
            <person name="Grimwood J."/>
            <person name="Schmutz J."/>
        </authorList>
    </citation>
    <scope>NUCLEOTIDE SEQUENCE [LARGE SCALE GENOMIC DNA]</scope>
    <source>
        <strain evidence="1">1408120.09</strain>
    </source>
</reference>
<protein>
    <submittedName>
        <fullName evidence="1">Uncharacterized protein</fullName>
    </submittedName>
</protein>
<keyword evidence="2" id="KW-1185">Reference proteome</keyword>
<accession>A0A5D2ZUR0</accession>
<dbReference type="EMBL" id="CM017638">
    <property type="protein sequence ID" value="TYJ42412.1"/>
    <property type="molecule type" value="Genomic_DNA"/>
</dbReference>